<gene>
    <name evidence="4" type="ORF">XAT740_LOCUS9055</name>
</gene>
<dbReference type="Proteomes" id="UP000663828">
    <property type="component" value="Unassembled WGS sequence"/>
</dbReference>
<name>A0A814AZX2_ADIRI</name>
<keyword evidence="1" id="KW-0175">Coiled coil</keyword>
<feature type="domain" description="CAP-Gly" evidence="3">
    <location>
        <begin position="56"/>
        <end position="98"/>
    </location>
</feature>
<dbReference type="PANTHER" id="PTHR18916:SF93">
    <property type="entry name" value="RESTIN HOMOLOG"/>
    <property type="match status" value="1"/>
</dbReference>
<dbReference type="PROSITE" id="PS50245">
    <property type="entry name" value="CAP_GLY_2"/>
    <property type="match status" value="2"/>
</dbReference>
<dbReference type="Gene3D" id="1.10.287.1490">
    <property type="match status" value="1"/>
</dbReference>
<evidence type="ECO:0000259" key="3">
    <source>
        <dbReference type="PROSITE" id="PS50245"/>
    </source>
</evidence>
<accession>A0A814AZX2</accession>
<feature type="domain" description="CAP-Gly" evidence="3">
    <location>
        <begin position="169"/>
        <end position="211"/>
    </location>
</feature>
<feature type="compositionally biased region" description="Basic and acidic residues" evidence="2">
    <location>
        <begin position="221"/>
        <end position="236"/>
    </location>
</feature>
<evidence type="ECO:0000256" key="1">
    <source>
        <dbReference type="SAM" id="Coils"/>
    </source>
</evidence>
<dbReference type="PANTHER" id="PTHR18916">
    <property type="entry name" value="DYNACTIN 1-RELATED MICROTUBULE-BINDING"/>
    <property type="match status" value="1"/>
</dbReference>
<dbReference type="SMART" id="SM01052">
    <property type="entry name" value="CAP_GLY"/>
    <property type="match status" value="2"/>
</dbReference>
<feature type="coiled-coil region" evidence="1">
    <location>
        <begin position="282"/>
        <end position="337"/>
    </location>
</feature>
<dbReference type="EMBL" id="CAJNOR010000461">
    <property type="protein sequence ID" value="CAF0921368.1"/>
    <property type="molecule type" value="Genomic_DNA"/>
</dbReference>
<feature type="region of interest" description="Disordered" evidence="2">
    <location>
        <begin position="221"/>
        <end position="276"/>
    </location>
</feature>
<evidence type="ECO:0000256" key="2">
    <source>
        <dbReference type="SAM" id="MobiDB-lite"/>
    </source>
</evidence>
<dbReference type="Gene3D" id="2.30.30.190">
    <property type="entry name" value="CAP Gly-rich-like domain"/>
    <property type="match status" value="2"/>
</dbReference>
<evidence type="ECO:0000313" key="5">
    <source>
        <dbReference type="Proteomes" id="UP000663828"/>
    </source>
</evidence>
<evidence type="ECO:0000313" key="4">
    <source>
        <dbReference type="EMBL" id="CAF0921368.1"/>
    </source>
</evidence>
<feature type="compositionally biased region" description="Low complexity" evidence="2">
    <location>
        <begin position="26"/>
        <end position="36"/>
    </location>
</feature>
<comment type="caution">
    <text evidence="4">The sequence shown here is derived from an EMBL/GenBank/DDBJ whole genome shotgun (WGS) entry which is preliminary data.</text>
</comment>
<feature type="region of interest" description="Disordered" evidence="2">
    <location>
        <begin position="1"/>
        <end position="37"/>
    </location>
</feature>
<dbReference type="PROSITE" id="PS00845">
    <property type="entry name" value="CAP_GLY_1"/>
    <property type="match status" value="1"/>
</dbReference>
<feature type="coiled-coil region" evidence="1">
    <location>
        <begin position="389"/>
        <end position="447"/>
    </location>
</feature>
<dbReference type="InterPro" id="IPR036859">
    <property type="entry name" value="CAP-Gly_dom_sf"/>
</dbReference>
<sequence length="1366" mass="161335">MSRIPTNRSIVPPSKPVVRERRISANSTPNTPSNNPFRLADRVTTSGKSGIVAYVGRTQFADGEWIGLILDEPHGKNDGSFNGVRYFETEMNRGLFCRPDKVQHLPSNGVSQRASYNPSRLSLLVDCIVNESPQNASANQLDPSSIKNLQLGDRVVIRGAKYGTLRYIGKIHINEGIWCGIKLDGPLGKHNGKIEGVRYFRCSHRFGIFAPLRHVEKIVVDPRTPHDAQNRLRDSSPDSNLSEYSSSQASQNNFQPRSPTHSKMPNSLKNSSTQEQTLNNEIAILMEKIREKDRYIEQLQQQNHRDRLELSRTIEKMNELEINILALQQQNNMKDNENEHLIKQQVAFNQRLEDLQFQLEELQYPDCDQDQHPVSADELAIHERTKTQLAELQTINANLLHQNQIFQEESRRHQELLEKEKLTDKFIDELKKQIEVLRRQLADLQIKEQHTTSQWVTNEASYKQQIKEYQLRIDHICKESQNIQQRLASLEQEKQTSDKRVKDLLDELKHHKENVVPGLEKECRTLQLELQNRERTANTTMNEREKHYEQQIKQYQQAINQMTEENNQVRDELKHIQEENAFKDGKTEAFISELKQNYERVQHELIELNDREQQANLMLNQRESFFEQQIKEYENNLNQATRQTESIQNEFVKLEEDKAVHEQKSSSVILSLKQDYENQFDQLKLELVQLQEKDRTQNIIINERIAHYEIEIKEYQIKADQDTRELEQLRNQLFNVQEEKVQQDKQFNETMEALKQELERLQNELKTQEGQTNQMFEDKESKYQQEIDEHKTNLRQADERIENLQTELISLQQNKIADEQKLNDTIERLRQDYENLNADLQNQNETGTLASNEREVQYQSQMKDYDRQMDQLRDQIQELQTKLTELNEEKTTGETQLNETIDALKQEHETQRKELRRELDELNEREQKAHKEVHQREAQITEYQDKLEETRMKFDSLQNECKQLQSEKVELNETIGELQRNLASAQSELENQGRTQNMALNEREIHYQAQIKTNQAEQEQYLLQIQSLQTELSKLQQEKVVTENELNKSIDIIKQDVEKLQNELEERERQKESALKQREVEYEEKLEEHQKNLELSTADHRNIQCELDNLREEKIVNEKNLNEMMFSLQQDYEKQIELLQTQVTDLQKQRETSNDTLTQKDQGLHDYQMKFNELNEQMLELKQQNETKTSQIEQLLAELKESRQTTAVVAQTQDEFVQRAETLAALNEKLNKEITDLKHENENLLKSAEKNDQTNEKQDTADELTKQVDDLQKMHFDLLEKHANREQTFEEEKKRLNEKLAQYEMKMALMKSKLSRAKFHRNDVSLQGEFMVEMENAKLDHDQEILRLKTQLQQVTAASKTSKYFR</sequence>
<reference evidence="4" key="1">
    <citation type="submission" date="2021-02" db="EMBL/GenBank/DDBJ databases">
        <authorList>
            <person name="Nowell W R."/>
        </authorList>
    </citation>
    <scope>NUCLEOTIDE SEQUENCE</scope>
</reference>
<dbReference type="SUPFAM" id="SSF74924">
    <property type="entry name" value="Cap-Gly domain"/>
    <property type="match status" value="2"/>
</dbReference>
<keyword evidence="5" id="KW-1185">Reference proteome</keyword>
<feature type="compositionally biased region" description="Polar residues" evidence="2">
    <location>
        <begin position="237"/>
        <end position="276"/>
    </location>
</feature>
<feature type="coiled-coil region" evidence="1">
    <location>
        <begin position="473"/>
        <end position="514"/>
    </location>
</feature>
<dbReference type="Pfam" id="PF01302">
    <property type="entry name" value="CAP_GLY"/>
    <property type="match status" value="2"/>
</dbReference>
<proteinExistence type="predicted"/>
<protein>
    <recommendedName>
        <fullName evidence="3">CAP-Gly domain-containing protein</fullName>
    </recommendedName>
</protein>
<organism evidence="4 5">
    <name type="scientific">Adineta ricciae</name>
    <name type="common">Rotifer</name>
    <dbReference type="NCBI Taxonomy" id="249248"/>
    <lineage>
        <taxon>Eukaryota</taxon>
        <taxon>Metazoa</taxon>
        <taxon>Spiralia</taxon>
        <taxon>Gnathifera</taxon>
        <taxon>Rotifera</taxon>
        <taxon>Eurotatoria</taxon>
        <taxon>Bdelloidea</taxon>
        <taxon>Adinetida</taxon>
        <taxon>Adinetidae</taxon>
        <taxon>Adineta</taxon>
    </lineage>
</organism>
<dbReference type="InterPro" id="IPR000938">
    <property type="entry name" value="CAP-Gly_domain"/>
</dbReference>
<feature type="coiled-coil region" evidence="1">
    <location>
        <begin position="538"/>
        <end position="1313"/>
    </location>
</feature>